<keyword evidence="1" id="KW-1133">Transmembrane helix</keyword>
<protein>
    <submittedName>
        <fullName evidence="2">Uncharacterized protein</fullName>
    </submittedName>
</protein>
<accession>A0A6G1HIV5</accession>
<sequence>MGGRRIWRKGQRRGQYMYYYFFGLASLLSPLSSLLSLFYSLSFSRSFTSHCSYGTYQAYASSASTERIHGRHLEGCRCSARRCWEGKSASWKGRAIRCPWAADSPFAGLSISPTGMKKGQPVGWRIRIRAGRQAAYPSLGTADSSLPLSRFSHQTFHLQIEKGVRAPLV</sequence>
<keyword evidence="1" id="KW-0472">Membrane</keyword>
<keyword evidence="1" id="KW-0812">Transmembrane</keyword>
<dbReference type="AlphaFoldDB" id="A0A6G1HIV5"/>
<reference evidence="2" key="1">
    <citation type="journal article" date="2020" name="Stud. Mycol.">
        <title>101 Dothideomycetes genomes: a test case for predicting lifestyles and emergence of pathogens.</title>
        <authorList>
            <person name="Haridas S."/>
            <person name="Albert R."/>
            <person name="Binder M."/>
            <person name="Bloem J."/>
            <person name="Labutti K."/>
            <person name="Salamov A."/>
            <person name="Andreopoulos B."/>
            <person name="Baker S."/>
            <person name="Barry K."/>
            <person name="Bills G."/>
            <person name="Bluhm B."/>
            <person name="Cannon C."/>
            <person name="Castanera R."/>
            <person name="Culley D."/>
            <person name="Daum C."/>
            <person name="Ezra D."/>
            <person name="Gonzalez J."/>
            <person name="Henrissat B."/>
            <person name="Kuo A."/>
            <person name="Liang C."/>
            <person name="Lipzen A."/>
            <person name="Lutzoni F."/>
            <person name="Magnuson J."/>
            <person name="Mondo S."/>
            <person name="Nolan M."/>
            <person name="Ohm R."/>
            <person name="Pangilinan J."/>
            <person name="Park H.-J."/>
            <person name="Ramirez L."/>
            <person name="Alfaro M."/>
            <person name="Sun H."/>
            <person name="Tritt A."/>
            <person name="Yoshinaga Y."/>
            <person name="Zwiers L.-H."/>
            <person name="Turgeon B."/>
            <person name="Goodwin S."/>
            <person name="Spatafora J."/>
            <person name="Crous P."/>
            <person name="Grigoriev I."/>
        </authorList>
    </citation>
    <scope>NUCLEOTIDE SEQUENCE</scope>
    <source>
        <strain evidence="2">CBS 262.69</strain>
    </source>
</reference>
<evidence type="ECO:0000313" key="2">
    <source>
        <dbReference type="EMBL" id="KAF2395834.1"/>
    </source>
</evidence>
<feature type="transmembrane region" description="Helical" evidence="1">
    <location>
        <begin position="20"/>
        <end position="41"/>
    </location>
</feature>
<dbReference type="PROSITE" id="PS50007">
    <property type="entry name" value="PIPLC_X_DOMAIN"/>
    <property type="match status" value="1"/>
</dbReference>
<organism evidence="2 3">
    <name type="scientific">Trichodelitschia bisporula</name>
    <dbReference type="NCBI Taxonomy" id="703511"/>
    <lineage>
        <taxon>Eukaryota</taxon>
        <taxon>Fungi</taxon>
        <taxon>Dikarya</taxon>
        <taxon>Ascomycota</taxon>
        <taxon>Pezizomycotina</taxon>
        <taxon>Dothideomycetes</taxon>
        <taxon>Dothideomycetes incertae sedis</taxon>
        <taxon>Phaeotrichales</taxon>
        <taxon>Phaeotrichaceae</taxon>
        <taxon>Trichodelitschia</taxon>
    </lineage>
</organism>
<evidence type="ECO:0000256" key="1">
    <source>
        <dbReference type="SAM" id="Phobius"/>
    </source>
</evidence>
<dbReference type="Proteomes" id="UP000799640">
    <property type="component" value="Unassembled WGS sequence"/>
</dbReference>
<evidence type="ECO:0000313" key="3">
    <source>
        <dbReference type="Proteomes" id="UP000799640"/>
    </source>
</evidence>
<dbReference type="EMBL" id="ML996710">
    <property type="protein sequence ID" value="KAF2395834.1"/>
    <property type="molecule type" value="Genomic_DNA"/>
</dbReference>
<proteinExistence type="predicted"/>
<keyword evidence="3" id="KW-1185">Reference proteome</keyword>
<gene>
    <name evidence="2" type="ORF">EJ06DRAFT_256080</name>
</gene>
<name>A0A6G1HIV5_9PEZI</name>